<dbReference type="AlphaFoldDB" id="A0A2J7ZJI1"/>
<dbReference type="SUPFAM" id="SSF56436">
    <property type="entry name" value="C-type lectin-like"/>
    <property type="match status" value="1"/>
</dbReference>
<name>A0A2J7ZJI1_9CHLO</name>
<comment type="caution">
    <text evidence="4">The sequence shown here is derived from an EMBL/GenBank/DDBJ whole genome shotgun (WGS) entry which is preliminary data.</text>
</comment>
<evidence type="ECO:0000256" key="1">
    <source>
        <dbReference type="SAM" id="MobiDB-lite"/>
    </source>
</evidence>
<dbReference type="InterPro" id="IPR002350">
    <property type="entry name" value="Kazal_dom"/>
</dbReference>
<evidence type="ECO:0000313" key="4">
    <source>
        <dbReference type="EMBL" id="PNH00422.1"/>
    </source>
</evidence>
<evidence type="ECO:0000313" key="6">
    <source>
        <dbReference type="Proteomes" id="UP000236333"/>
    </source>
</evidence>
<dbReference type="Proteomes" id="UP000236333">
    <property type="component" value="Unassembled WGS sequence"/>
</dbReference>
<protein>
    <recommendedName>
        <fullName evidence="3">Kazal-like domain-containing protein</fullName>
    </recommendedName>
</protein>
<evidence type="ECO:0000256" key="2">
    <source>
        <dbReference type="SAM" id="SignalP"/>
    </source>
</evidence>
<feature type="domain" description="Kazal-like" evidence="3">
    <location>
        <begin position="33"/>
        <end position="66"/>
    </location>
</feature>
<feature type="compositionally biased region" description="Pro residues" evidence="1">
    <location>
        <begin position="204"/>
        <end position="229"/>
    </location>
</feature>
<gene>
    <name evidence="5" type="ORF">TSOC_011741</name>
    <name evidence="4" type="ORF">TSOC_013756</name>
</gene>
<feature type="chain" id="PRO_5015082407" description="Kazal-like domain-containing protein" evidence="2">
    <location>
        <begin position="30"/>
        <end position="486"/>
    </location>
</feature>
<dbReference type="OrthoDB" id="538111at2759"/>
<evidence type="ECO:0000313" key="5">
    <source>
        <dbReference type="EMBL" id="PNH02290.1"/>
    </source>
</evidence>
<dbReference type="InterPro" id="IPR016187">
    <property type="entry name" value="CTDL_fold"/>
</dbReference>
<keyword evidence="6" id="KW-1185">Reference proteome</keyword>
<evidence type="ECO:0000259" key="3">
    <source>
        <dbReference type="Pfam" id="PF07648"/>
    </source>
</evidence>
<feature type="domain" description="Kazal-like" evidence="3">
    <location>
        <begin position="342"/>
        <end position="365"/>
    </location>
</feature>
<keyword evidence="2" id="KW-0732">Signal</keyword>
<dbReference type="EMBL" id="PGGS01000684">
    <property type="protein sequence ID" value="PNH02290.1"/>
    <property type="molecule type" value="Genomic_DNA"/>
</dbReference>
<dbReference type="EMBL" id="PGGS01001417">
    <property type="protein sequence ID" value="PNH00422.1"/>
    <property type="molecule type" value="Genomic_DNA"/>
</dbReference>
<sequence>MRYRAGASPAGRAFAVATLMLMAASGSHACFDGCRATEYKPVCSDGKMWYNPCYLFCELGPNFTAFAECPSPPPAPVMSLPPSPPSPSLCDGWQYPYKTLTYYSSADCRTYTLFDVGADCMPDWKTATDYCTKLGLDLAPWDDERSNDALQVLVAGRRFTSWVGGKTPAGLCGVMTQEGRVTFQGCYQPVRFICRSKSSACPPAPPLPPPTSPLPPSPPAPSPSPPNPECNPATTKNTTLYNPTDCKEYTLYDIDAECLVDWFMAKEVCEQAGMELAPHTYGDVLLKLCRDRGFTCWTGGRDSDLCPLMTAGGNIIKQGCNQPMRWVCRTKGCIAKCDLKYPGWAVSVCDEDGARYQNWCYAACSGLYLYTLCAPPAGTVTGGDNILTLKENGCEYRLFTVDAEMLLTYSKADESCTALGAGWGLVPHSDDNGWDAVRQLSAKNKFTSWVKKESDDAQCPLMDAMGLLQEQGCEDQSMRFVCRTCT</sequence>
<accession>A0A2J7ZJI1</accession>
<proteinExistence type="predicted"/>
<organism evidence="4 6">
    <name type="scientific">Tetrabaena socialis</name>
    <dbReference type="NCBI Taxonomy" id="47790"/>
    <lineage>
        <taxon>Eukaryota</taxon>
        <taxon>Viridiplantae</taxon>
        <taxon>Chlorophyta</taxon>
        <taxon>core chlorophytes</taxon>
        <taxon>Chlorophyceae</taxon>
        <taxon>CS clade</taxon>
        <taxon>Chlamydomonadales</taxon>
        <taxon>Tetrabaenaceae</taxon>
        <taxon>Tetrabaena</taxon>
    </lineage>
</organism>
<feature type="signal peptide" evidence="2">
    <location>
        <begin position="1"/>
        <end position="29"/>
    </location>
</feature>
<reference evidence="4 6" key="1">
    <citation type="journal article" date="2017" name="Mol. Biol. Evol.">
        <title>The 4-celled Tetrabaena socialis nuclear genome reveals the essential components for genetic control of cell number at the origin of multicellularity in the volvocine lineage.</title>
        <authorList>
            <person name="Featherston J."/>
            <person name="Arakaki Y."/>
            <person name="Hanschen E.R."/>
            <person name="Ferris P.J."/>
            <person name="Michod R.E."/>
            <person name="Olson B.J.S.C."/>
            <person name="Nozaki H."/>
            <person name="Durand P.M."/>
        </authorList>
    </citation>
    <scope>NUCLEOTIDE SEQUENCE [LARGE SCALE GENOMIC DNA]</scope>
    <source>
        <strain evidence="4 6">NIES-571</strain>
    </source>
</reference>
<dbReference type="Pfam" id="PF07648">
    <property type="entry name" value="Kazal_2"/>
    <property type="match status" value="2"/>
</dbReference>
<feature type="region of interest" description="Disordered" evidence="1">
    <location>
        <begin position="204"/>
        <end position="236"/>
    </location>
</feature>